<comment type="subunit">
    <text evidence="7">Self-assembles to form functional amyloid fibrils called rodlets. Self-assembly into fibrillar rodlets occurs spontaneously at hydrophobic:hydrophilic interfaces and the rodlets further associate laterally to form amphipathic monolayers.</text>
</comment>
<keyword evidence="5 8" id="KW-0732">Signal</keyword>
<name>A0A0W0EYX7_MONRR</name>
<comment type="similarity">
    <text evidence="2 8">Belongs to the fungal hydrophobin family.</text>
</comment>
<dbReference type="GO" id="GO:0005199">
    <property type="term" value="F:structural constituent of cell wall"/>
    <property type="evidence" value="ECO:0007669"/>
    <property type="project" value="InterPro"/>
</dbReference>
<evidence type="ECO:0000256" key="6">
    <source>
        <dbReference type="ARBA" id="ARBA00023157"/>
    </source>
</evidence>
<organism evidence="9 10">
    <name type="scientific">Moniliophthora roreri</name>
    <name type="common">Frosty pod rot fungus</name>
    <name type="synonym">Monilia roreri</name>
    <dbReference type="NCBI Taxonomy" id="221103"/>
    <lineage>
        <taxon>Eukaryota</taxon>
        <taxon>Fungi</taxon>
        <taxon>Dikarya</taxon>
        <taxon>Basidiomycota</taxon>
        <taxon>Agaricomycotina</taxon>
        <taxon>Agaricomycetes</taxon>
        <taxon>Agaricomycetidae</taxon>
        <taxon>Agaricales</taxon>
        <taxon>Marasmiineae</taxon>
        <taxon>Marasmiaceae</taxon>
        <taxon>Moniliophthora</taxon>
    </lineage>
</organism>
<keyword evidence="4 8" id="KW-0964">Secreted</keyword>
<dbReference type="AlphaFoldDB" id="A0A0W0EYX7"/>
<dbReference type="InterPro" id="IPR001338">
    <property type="entry name" value="Class_I_Hydrophobin"/>
</dbReference>
<comment type="subcellular location">
    <subcellularLocation>
        <location evidence="1 8">Secreted</location>
        <location evidence="1 8">Cell wall</location>
    </subcellularLocation>
</comment>
<dbReference type="Proteomes" id="UP000054988">
    <property type="component" value="Unassembled WGS sequence"/>
</dbReference>
<keyword evidence="3 8" id="KW-0134">Cell wall</keyword>
<comment type="caution">
    <text evidence="9">The sequence shown here is derived from an EMBL/GenBank/DDBJ whole genome shotgun (WGS) entry which is preliminary data.</text>
</comment>
<dbReference type="Pfam" id="PF01185">
    <property type="entry name" value="Hydrophobin"/>
    <property type="match status" value="1"/>
</dbReference>
<evidence type="ECO:0000256" key="3">
    <source>
        <dbReference type="ARBA" id="ARBA00022512"/>
    </source>
</evidence>
<dbReference type="CDD" id="cd23507">
    <property type="entry name" value="hydrophobin_I"/>
    <property type="match status" value="1"/>
</dbReference>
<dbReference type="SMART" id="SM00075">
    <property type="entry name" value="HYDRO"/>
    <property type="match status" value="1"/>
</dbReference>
<evidence type="ECO:0000313" key="10">
    <source>
        <dbReference type="Proteomes" id="UP000054988"/>
    </source>
</evidence>
<evidence type="ECO:0000256" key="8">
    <source>
        <dbReference type="RuleBase" id="RU365009"/>
    </source>
</evidence>
<evidence type="ECO:0000256" key="2">
    <source>
        <dbReference type="ARBA" id="ARBA00010446"/>
    </source>
</evidence>
<dbReference type="GO" id="GO:0009277">
    <property type="term" value="C:fungal-type cell wall"/>
    <property type="evidence" value="ECO:0007669"/>
    <property type="project" value="InterPro"/>
</dbReference>
<accession>A0A0W0EYX7</accession>
<protein>
    <recommendedName>
        <fullName evidence="8">Hydrophobin</fullName>
    </recommendedName>
</protein>
<keyword evidence="6 8" id="KW-1015">Disulfide bond</keyword>
<feature type="signal peptide" evidence="8">
    <location>
        <begin position="1"/>
        <end position="16"/>
    </location>
</feature>
<dbReference type="EMBL" id="LATX01002441">
    <property type="protein sequence ID" value="KTB29247.1"/>
    <property type="molecule type" value="Genomic_DNA"/>
</dbReference>
<evidence type="ECO:0000256" key="7">
    <source>
        <dbReference type="ARBA" id="ARBA00093546"/>
    </source>
</evidence>
<proteinExistence type="inferred from homology"/>
<evidence type="ECO:0000256" key="1">
    <source>
        <dbReference type="ARBA" id="ARBA00004191"/>
    </source>
</evidence>
<evidence type="ECO:0000313" key="9">
    <source>
        <dbReference type="EMBL" id="KTB29247.1"/>
    </source>
</evidence>
<dbReference type="eggNOG" id="ENOG502T10M">
    <property type="taxonomic scope" value="Eukaryota"/>
</dbReference>
<gene>
    <name evidence="9" type="ORF">WG66_18179</name>
</gene>
<dbReference type="InterPro" id="IPR019778">
    <property type="entry name" value="Class_I_Hydrophobin_CS"/>
</dbReference>
<sequence>MYKLFTLAALASVVAASLHGSPHGSPVAECNTGPVQCCNIVDNFENEDVANALGLVGVVVQDLNIPIGVNCVPISAVIGIGGNSCSQQPVCCEENNFNGLVALGCTPINANL</sequence>
<evidence type="ECO:0000256" key="5">
    <source>
        <dbReference type="ARBA" id="ARBA00022729"/>
    </source>
</evidence>
<dbReference type="PROSITE" id="PS00956">
    <property type="entry name" value="HYDROPHOBIN"/>
    <property type="match status" value="1"/>
</dbReference>
<evidence type="ECO:0000256" key="4">
    <source>
        <dbReference type="ARBA" id="ARBA00022525"/>
    </source>
</evidence>
<reference evidence="9 10" key="1">
    <citation type="submission" date="2015-12" db="EMBL/GenBank/DDBJ databases">
        <title>Draft genome sequence of Moniliophthora roreri, the causal agent of frosty pod rot of cacao.</title>
        <authorList>
            <person name="Aime M.C."/>
            <person name="Diaz-Valderrama J.R."/>
            <person name="Kijpornyongpan T."/>
            <person name="Phillips-Mora W."/>
        </authorList>
    </citation>
    <scope>NUCLEOTIDE SEQUENCE [LARGE SCALE GENOMIC DNA]</scope>
    <source>
        <strain evidence="9 10">MCA 2952</strain>
    </source>
</reference>
<feature type="chain" id="PRO_5013988793" description="Hydrophobin" evidence="8">
    <location>
        <begin position="17"/>
        <end position="112"/>
    </location>
</feature>